<comment type="subcellular location">
    <subcellularLocation>
        <location evidence="7">Cell membrane</location>
        <topology evidence="7">Single-pass type II membrane protein</topology>
    </subcellularLocation>
    <text evidence="7">Localizes to the division septum where it forms a ring structure.</text>
</comment>
<evidence type="ECO:0000256" key="1">
    <source>
        <dbReference type="ARBA" id="ARBA00022475"/>
    </source>
</evidence>
<keyword evidence="4 7" id="KW-1133">Transmembrane helix</keyword>
<evidence type="ECO:0000256" key="8">
    <source>
        <dbReference type="NCBIfam" id="TIGR02209"/>
    </source>
</evidence>
<gene>
    <name evidence="7 9" type="primary">ftsL</name>
    <name evidence="9" type="ORF">J9317_08885</name>
</gene>
<evidence type="ECO:0000256" key="2">
    <source>
        <dbReference type="ARBA" id="ARBA00022618"/>
    </source>
</evidence>
<dbReference type="RefSeq" id="WP_211557966.1">
    <property type="nucleotide sequence ID" value="NZ_JAGVRK010000001.1"/>
</dbReference>
<keyword evidence="2 7" id="KW-0132">Cell division</keyword>
<evidence type="ECO:0000256" key="3">
    <source>
        <dbReference type="ARBA" id="ARBA00022692"/>
    </source>
</evidence>
<evidence type="ECO:0000313" key="9">
    <source>
        <dbReference type="EMBL" id="MBS2968872.1"/>
    </source>
</evidence>
<evidence type="ECO:0000256" key="6">
    <source>
        <dbReference type="ARBA" id="ARBA00023306"/>
    </source>
</evidence>
<keyword evidence="10" id="KW-1185">Reference proteome</keyword>
<dbReference type="InterPro" id="IPR007060">
    <property type="entry name" value="FtsL/DivIC"/>
</dbReference>
<dbReference type="EMBL" id="JAGVRK010000001">
    <property type="protein sequence ID" value="MBS2968872.1"/>
    <property type="molecule type" value="Genomic_DNA"/>
</dbReference>
<evidence type="ECO:0000256" key="4">
    <source>
        <dbReference type="ARBA" id="ARBA00022989"/>
    </source>
</evidence>
<name>A0ABS5LDT8_9BACI</name>
<organism evidence="9 10">
    <name type="scientific">Metabacillus flavus</name>
    <dbReference type="NCBI Taxonomy" id="2823519"/>
    <lineage>
        <taxon>Bacteria</taxon>
        <taxon>Bacillati</taxon>
        <taxon>Bacillota</taxon>
        <taxon>Bacilli</taxon>
        <taxon>Bacillales</taxon>
        <taxon>Bacillaceae</taxon>
        <taxon>Metabacillus</taxon>
    </lineage>
</organism>
<accession>A0ABS5LDT8</accession>
<keyword evidence="3 7" id="KW-0812">Transmembrane</keyword>
<sequence length="124" mass="13890">MSNLAVKVNQRAQEQTIRQTQPQTQPKAMPIKRRLPITLGEKVLLVLFVLGLAAASIHLIANSVASYQASMEIQKLEAQVDAQGKTNADLQIQVKELSNYERIWERAKELGLTLDKNNVKVVKE</sequence>
<keyword evidence="5 7" id="KW-0472">Membrane</keyword>
<proteinExistence type="inferred from homology"/>
<keyword evidence="6 7" id="KW-0131">Cell cycle</keyword>
<protein>
    <recommendedName>
        <fullName evidence="7 8">Cell division protein FtsL</fullName>
    </recommendedName>
</protein>
<dbReference type="Proteomes" id="UP000682403">
    <property type="component" value="Unassembled WGS sequence"/>
</dbReference>
<dbReference type="NCBIfam" id="TIGR02209">
    <property type="entry name" value="ftsL_broad"/>
    <property type="match status" value="1"/>
</dbReference>
<dbReference type="InterPro" id="IPR011922">
    <property type="entry name" value="Cell_div_FtsL"/>
</dbReference>
<evidence type="ECO:0000256" key="7">
    <source>
        <dbReference type="HAMAP-Rule" id="MF_00910"/>
    </source>
</evidence>
<dbReference type="Pfam" id="PF04977">
    <property type="entry name" value="DivIC"/>
    <property type="match status" value="1"/>
</dbReference>
<comment type="similarity">
    <text evidence="7">Belongs to the FtsL family.</text>
</comment>
<feature type="transmembrane region" description="Helical" evidence="7">
    <location>
        <begin position="43"/>
        <end position="61"/>
    </location>
</feature>
<dbReference type="GO" id="GO:0051301">
    <property type="term" value="P:cell division"/>
    <property type="evidence" value="ECO:0007669"/>
    <property type="project" value="UniProtKB-KW"/>
</dbReference>
<dbReference type="HAMAP" id="MF_00910">
    <property type="entry name" value="FtsL"/>
    <property type="match status" value="1"/>
</dbReference>
<reference evidence="9 10" key="1">
    <citation type="submission" date="2021-04" db="EMBL/GenBank/DDBJ databases">
        <title>Metabacillus sp. strain KIGAM252 whole genome sequence.</title>
        <authorList>
            <person name="Seo M.-J."/>
            <person name="Cho E.-S."/>
            <person name="Hwang C.Y."/>
            <person name="Yoon D.J."/>
        </authorList>
    </citation>
    <scope>NUCLEOTIDE SEQUENCE [LARGE SCALE GENOMIC DNA]</scope>
    <source>
        <strain evidence="9 10">KIGAM252</strain>
    </source>
</reference>
<evidence type="ECO:0000256" key="5">
    <source>
        <dbReference type="ARBA" id="ARBA00023136"/>
    </source>
</evidence>
<comment type="caution">
    <text evidence="9">The sequence shown here is derived from an EMBL/GenBank/DDBJ whole genome shotgun (WGS) entry which is preliminary data.</text>
</comment>
<evidence type="ECO:0000313" key="10">
    <source>
        <dbReference type="Proteomes" id="UP000682403"/>
    </source>
</evidence>
<keyword evidence="1 7" id="KW-1003">Cell membrane</keyword>
<comment type="function">
    <text evidence="7">Essential cell division protein.</text>
</comment>